<evidence type="ECO:0000256" key="1">
    <source>
        <dbReference type="SAM" id="Coils"/>
    </source>
</evidence>
<reference evidence="4 5" key="1">
    <citation type="journal article" date="2015" name="Genome Biol. Evol.">
        <title>Comparative Genomics of a Bacterivorous Green Alga Reveals Evolutionary Causalities and Consequences of Phago-Mixotrophic Mode of Nutrition.</title>
        <authorList>
            <person name="Burns J.A."/>
            <person name="Paasch A."/>
            <person name="Narechania A."/>
            <person name="Kim E."/>
        </authorList>
    </citation>
    <scope>NUCLEOTIDE SEQUENCE [LARGE SCALE GENOMIC DNA]</scope>
    <source>
        <strain evidence="4 5">PLY_AMNH</strain>
    </source>
</reference>
<dbReference type="Proteomes" id="UP001190700">
    <property type="component" value="Unassembled WGS sequence"/>
</dbReference>
<comment type="caution">
    <text evidence="4">The sequence shown here is derived from an EMBL/GenBank/DDBJ whole genome shotgun (WGS) entry which is preliminary data.</text>
</comment>
<dbReference type="AlphaFoldDB" id="A0AAE0BIS9"/>
<accession>A0AAE0BIS9</accession>
<organism evidence="4 5">
    <name type="scientific">Cymbomonas tetramitiformis</name>
    <dbReference type="NCBI Taxonomy" id="36881"/>
    <lineage>
        <taxon>Eukaryota</taxon>
        <taxon>Viridiplantae</taxon>
        <taxon>Chlorophyta</taxon>
        <taxon>Pyramimonadophyceae</taxon>
        <taxon>Pyramimonadales</taxon>
        <taxon>Pyramimonadaceae</taxon>
        <taxon>Cymbomonas</taxon>
    </lineage>
</organism>
<proteinExistence type="predicted"/>
<feature type="domain" description="BZIP" evidence="3">
    <location>
        <begin position="103"/>
        <end position="116"/>
    </location>
</feature>
<evidence type="ECO:0000313" key="5">
    <source>
        <dbReference type="Proteomes" id="UP001190700"/>
    </source>
</evidence>
<feature type="coiled-coil region" evidence="1">
    <location>
        <begin position="107"/>
        <end position="165"/>
    </location>
</feature>
<protein>
    <recommendedName>
        <fullName evidence="3">BZIP domain-containing protein</fullName>
    </recommendedName>
</protein>
<evidence type="ECO:0000256" key="2">
    <source>
        <dbReference type="SAM" id="MobiDB-lite"/>
    </source>
</evidence>
<dbReference type="GO" id="GO:0003700">
    <property type="term" value="F:DNA-binding transcription factor activity"/>
    <property type="evidence" value="ECO:0007669"/>
    <property type="project" value="InterPro"/>
</dbReference>
<feature type="region of interest" description="Disordered" evidence="2">
    <location>
        <begin position="1"/>
        <end position="106"/>
    </location>
</feature>
<dbReference type="EMBL" id="LGRX02034628">
    <property type="protein sequence ID" value="KAK3237361.1"/>
    <property type="molecule type" value="Genomic_DNA"/>
</dbReference>
<sequence>MSGRTSTETLPDGGKSPTEASGGFLPEHKADFVEASGEVQQKLGEQPGAGEASCSYATEPICEAAKSADSTRRSDSDEPTPTSPSGTKGSGGPIPRMRTANLREQNCRAQKRYRERQKMQKKQLEKELGSLRTIATHGAKPELSQEQLEEQQNTYENRLKEQAEVISLLKQQVEVCEMQIKVARMLATQSSSTSHASQLHMAVQELEELQNLWMAQVHKLATIVNSPQASQETLLKVIKEACELFNRIYVNPNSVAFDTCWASSLQVTDMQRCQCFPTQELRTHWIAVAGRLQLSQVHCTQLVSLRSAFLQEMPWRYQERRNLQERLQAVTTKWQIDLHSATDAHAKLSQLQHIGLEGYALLDGLKKNLLAEEQALNTLNNQLLWKVLGPSETMKLLVEAQPHNPDGLMLAHAFADAAVMSSPEKAMAFAQASHLSGIGGMLGAAMSMANKPGHPILGQLLPGPS</sequence>
<evidence type="ECO:0000259" key="3">
    <source>
        <dbReference type="PROSITE" id="PS00036"/>
    </source>
</evidence>
<keyword evidence="1" id="KW-0175">Coiled coil</keyword>
<evidence type="ECO:0000313" key="4">
    <source>
        <dbReference type="EMBL" id="KAK3237361.1"/>
    </source>
</evidence>
<dbReference type="InterPro" id="IPR004827">
    <property type="entry name" value="bZIP"/>
</dbReference>
<keyword evidence="5" id="KW-1185">Reference proteome</keyword>
<gene>
    <name evidence="4" type="ORF">CYMTET_52558</name>
</gene>
<dbReference type="CDD" id="cd14688">
    <property type="entry name" value="bZIP_YAP"/>
    <property type="match status" value="1"/>
</dbReference>
<name>A0AAE0BIS9_9CHLO</name>
<dbReference type="PROSITE" id="PS00036">
    <property type="entry name" value="BZIP_BASIC"/>
    <property type="match status" value="1"/>
</dbReference>